<keyword evidence="1" id="KW-0812">Transmembrane</keyword>
<dbReference type="CDD" id="cd06259">
    <property type="entry name" value="YdcF-like"/>
    <property type="match status" value="1"/>
</dbReference>
<dbReference type="STRING" id="1302250.GCA_001313225_03061"/>
<evidence type="ECO:0000313" key="3">
    <source>
        <dbReference type="EMBL" id="GAX00626.1"/>
    </source>
</evidence>
<dbReference type="Proteomes" id="UP000198402">
    <property type="component" value="Unassembled WGS sequence"/>
</dbReference>
<dbReference type="InterPro" id="IPR014729">
    <property type="entry name" value="Rossmann-like_a/b/a_fold"/>
</dbReference>
<feature type="transmembrane region" description="Helical" evidence="1">
    <location>
        <begin position="58"/>
        <end position="80"/>
    </location>
</feature>
<dbReference type="InterPro" id="IPR003848">
    <property type="entry name" value="DUF218"/>
</dbReference>
<dbReference type="PANTHER" id="PTHR30336">
    <property type="entry name" value="INNER MEMBRANE PROTEIN, PROBABLE PERMEASE"/>
    <property type="match status" value="1"/>
</dbReference>
<dbReference type="PANTHER" id="PTHR30336:SF4">
    <property type="entry name" value="ENVELOPE BIOGENESIS FACTOR ELYC"/>
    <property type="match status" value="1"/>
</dbReference>
<dbReference type="GO" id="GO:0043164">
    <property type="term" value="P:Gram-negative-bacterium-type cell wall biogenesis"/>
    <property type="evidence" value="ECO:0007669"/>
    <property type="project" value="TreeGrafter"/>
</dbReference>
<proteinExistence type="predicted"/>
<feature type="domain" description="DUF218" evidence="2">
    <location>
        <begin position="95"/>
        <end position="231"/>
    </location>
</feature>
<dbReference type="AlphaFoldDB" id="A0A1Z5IG17"/>
<keyword evidence="1" id="KW-0472">Membrane</keyword>
<dbReference type="GO" id="GO:0000270">
    <property type="term" value="P:peptidoglycan metabolic process"/>
    <property type="evidence" value="ECO:0007669"/>
    <property type="project" value="TreeGrafter"/>
</dbReference>
<dbReference type="InterPro" id="IPR051599">
    <property type="entry name" value="Cell_Envelope_Assoc"/>
</dbReference>
<keyword evidence="1" id="KW-1133">Transmembrane helix</keyword>
<dbReference type="GO" id="GO:0005886">
    <property type="term" value="C:plasma membrane"/>
    <property type="evidence" value="ECO:0007669"/>
    <property type="project" value="TreeGrafter"/>
</dbReference>
<evidence type="ECO:0000256" key="1">
    <source>
        <dbReference type="SAM" id="Phobius"/>
    </source>
</evidence>
<accession>A0A1Z5IG17</accession>
<organism evidence="3 4">
    <name type="scientific">Secundilactobacillus silagei JCM 19001</name>
    <dbReference type="NCBI Taxonomy" id="1302250"/>
    <lineage>
        <taxon>Bacteria</taxon>
        <taxon>Bacillati</taxon>
        <taxon>Bacillota</taxon>
        <taxon>Bacilli</taxon>
        <taxon>Lactobacillales</taxon>
        <taxon>Lactobacillaceae</taxon>
        <taxon>Secundilactobacillus</taxon>
    </lineage>
</organism>
<dbReference type="Gene3D" id="3.40.50.620">
    <property type="entry name" value="HUPs"/>
    <property type="match status" value="1"/>
</dbReference>
<dbReference type="EMBL" id="BCMG01000002">
    <property type="protein sequence ID" value="GAX00626.1"/>
    <property type="molecule type" value="Genomic_DNA"/>
</dbReference>
<dbReference type="Pfam" id="PF02698">
    <property type="entry name" value="DUF218"/>
    <property type="match status" value="1"/>
</dbReference>
<feature type="transmembrane region" description="Helical" evidence="1">
    <location>
        <begin position="249"/>
        <end position="265"/>
    </location>
</feature>
<keyword evidence="4" id="KW-1185">Reference proteome</keyword>
<evidence type="ECO:0000313" key="4">
    <source>
        <dbReference type="Proteomes" id="UP000198402"/>
    </source>
</evidence>
<evidence type="ECO:0000259" key="2">
    <source>
        <dbReference type="Pfam" id="PF02698"/>
    </source>
</evidence>
<name>A0A1Z5IG17_9LACO</name>
<sequence length="266" mass="29829">MITLLIILLLITLLNLAAVWPLVTGQPDQRLVWAPLMALLIVADILIDLPLKLWPGQLVATAVSTGMAVWYGTATLYLWLTYWYKRHAKLAVTPDYVIALGAKVTSAGPSKTLVRRLQTAISFCAAQPKQPKLVLTGGQGSDEPQSEAQVMAVYLKHHRIPSSQLLLEEAATSTDTNFKFSKRLIEHDWQQSRPPKILVITSDYHLVRSQLLAKRHHLAVSLLGSWTIPVALIPAMLRELAALLLQLKWPLLIIWLIVTWLIQYFI</sequence>
<comment type="caution">
    <text evidence="3">The sequence shown here is derived from an EMBL/GenBank/DDBJ whole genome shotgun (WGS) entry which is preliminary data.</text>
</comment>
<gene>
    <name evidence="3" type="ORF">IWT126_00641</name>
</gene>
<reference evidence="3 4" key="1">
    <citation type="submission" date="2015-11" db="EMBL/GenBank/DDBJ databases">
        <title>Draft genome sequences of new species of the genus Lactobacillus isolated from orchardgrass silage.</title>
        <authorList>
            <person name="Tohno M."/>
            <person name="Tanizawa Y."/>
            <person name="Arita M."/>
        </authorList>
    </citation>
    <scope>NUCLEOTIDE SEQUENCE [LARGE SCALE GENOMIC DNA]</scope>
    <source>
        <strain evidence="3 4">IWT126</strain>
    </source>
</reference>
<protein>
    <submittedName>
        <fullName evidence="3">Membrane protein</fullName>
    </submittedName>
</protein>
<feature type="transmembrane region" description="Helical" evidence="1">
    <location>
        <begin position="218"/>
        <end position="237"/>
    </location>
</feature>